<evidence type="ECO:0000313" key="2">
    <source>
        <dbReference type="Proteomes" id="UP001501940"/>
    </source>
</evidence>
<dbReference type="GeneTree" id="ENSGT00530000063690"/>
<evidence type="ECO:0000313" key="1">
    <source>
        <dbReference type="Ensembl" id="ENSAOCP00000036972.1"/>
    </source>
</evidence>
<dbReference type="AlphaFoldDB" id="A0AAQ5X7U6"/>
<proteinExistence type="predicted"/>
<dbReference type="PANTHER" id="PTHR13336">
    <property type="entry name" value="OVARIAN CARCINOMA IMMUNOREACTIVE ANTIGEN"/>
    <property type="match status" value="1"/>
</dbReference>
<keyword evidence="2" id="KW-1185">Reference proteome</keyword>
<reference evidence="1" key="3">
    <citation type="submission" date="2025-09" db="UniProtKB">
        <authorList>
            <consortium name="Ensembl"/>
        </authorList>
    </citation>
    <scope>IDENTIFICATION</scope>
</reference>
<protein>
    <recommendedName>
        <fullName evidence="3">OCIA domain-containing protein</fullName>
    </recommendedName>
</protein>
<reference evidence="1 2" key="1">
    <citation type="submission" date="2022-01" db="EMBL/GenBank/DDBJ databases">
        <title>A chromosome-scale genome assembly of the false clownfish, Amphiprion ocellaris.</title>
        <authorList>
            <person name="Ryu T."/>
        </authorList>
    </citation>
    <scope>NUCLEOTIDE SEQUENCE [LARGE SCALE GENOMIC DNA]</scope>
</reference>
<dbReference type="Proteomes" id="UP001501940">
    <property type="component" value="Chromosome 2"/>
</dbReference>
<evidence type="ECO:0008006" key="3">
    <source>
        <dbReference type="Google" id="ProtNLM"/>
    </source>
</evidence>
<dbReference type="PANTHER" id="PTHR13336:SF2">
    <property type="entry name" value="OCIA DOMAIN-CONTAINING PROTEIN 2"/>
    <property type="match status" value="1"/>
</dbReference>
<gene>
    <name evidence="1" type="primary">OCIAD2</name>
</gene>
<organism evidence="1 2">
    <name type="scientific">Amphiprion ocellaris</name>
    <name type="common">Clown anemonefish</name>
    <dbReference type="NCBI Taxonomy" id="80972"/>
    <lineage>
        <taxon>Eukaryota</taxon>
        <taxon>Metazoa</taxon>
        <taxon>Chordata</taxon>
        <taxon>Craniata</taxon>
        <taxon>Vertebrata</taxon>
        <taxon>Euteleostomi</taxon>
        <taxon>Actinopterygii</taxon>
        <taxon>Neopterygii</taxon>
        <taxon>Teleostei</taxon>
        <taxon>Neoteleostei</taxon>
        <taxon>Acanthomorphata</taxon>
        <taxon>Ovalentaria</taxon>
        <taxon>Pomacentridae</taxon>
        <taxon>Amphiprion</taxon>
    </lineage>
</organism>
<dbReference type="GO" id="GO:0005743">
    <property type="term" value="C:mitochondrial inner membrane"/>
    <property type="evidence" value="ECO:0007669"/>
    <property type="project" value="TreeGrafter"/>
</dbReference>
<reference evidence="1" key="2">
    <citation type="submission" date="2025-08" db="UniProtKB">
        <authorList>
            <consortium name="Ensembl"/>
        </authorList>
    </citation>
    <scope>IDENTIFICATION</scope>
</reference>
<dbReference type="Ensembl" id="ENSAOCT00000037707.1">
    <property type="protein sequence ID" value="ENSAOCP00000036972.1"/>
    <property type="gene ID" value="ENSAOCG00000001482.2"/>
</dbReference>
<dbReference type="InterPro" id="IPR040187">
    <property type="entry name" value="OCAD1/2"/>
</dbReference>
<sequence>MSSELSGHTAEKCSFDDRHIHREDLRKVWKECQEESFWYRGIWKTSKVLGPFPKLAAAGIFGYAVGKASYLGIQDGPGFGPWTMGDRSGPGRRGCHHVCEECKNKDQASPEKQV</sequence>
<accession>A0AAQ5X7U6</accession>
<name>A0AAQ5X7U6_AMPOC</name>